<dbReference type="InterPro" id="IPR032710">
    <property type="entry name" value="NTF2-like_dom_sf"/>
</dbReference>
<name>A0A383B2M2_9ZZZZ</name>
<dbReference type="PROSITE" id="PS51257">
    <property type="entry name" value="PROKAR_LIPOPROTEIN"/>
    <property type="match status" value="1"/>
</dbReference>
<protein>
    <recommendedName>
        <fullName evidence="2">DUF4440 domain-containing protein</fullName>
    </recommendedName>
</protein>
<gene>
    <name evidence="1" type="ORF">METZ01_LOCUS467066</name>
</gene>
<sequence length="150" mass="17711">MKKIILFRIGVLALLIVASCNLFAQTERDTLLIKETALNYIEGLYANNYERMEKALHPELAKRVINKDENGNYRLSNMGYSELIYYSKTWKPKFENPKEEFKADVIIFDISYDIATIKVTQNKYKFFDYIHLGKIDGEWKIINLLWARTE</sequence>
<reference evidence="1" key="1">
    <citation type="submission" date="2018-05" db="EMBL/GenBank/DDBJ databases">
        <authorList>
            <person name="Lanie J.A."/>
            <person name="Ng W.-L."/>
            <person name="Kazmierczak K.M."/>
            <person name="Andrzejewski T.M."/>
            <person name="Davidsen T.M."/>
            <person name="Wayne K.J."/>
            <person name="Tettelin H."/>
            <person name="Glass J.I."/>
            <person name="Rusch D."/>
            <person name="Podicherti R."/>
            <person name="Tsui H.-C.T."/>
            <person name="Winkler M.E."/>
        </authorList>
    </citation>
    <scope>NUCLEOTIDE SEQUENCE</scope>
</reference>
<dbReference type="Gene3D" id="3.10.450.50">
    <property type="match status" value="1"/>
</dbReference>
<evidence type="ECO:0008006" key="2">
    <source>
        <dbReference type="Google" id="ProtNLM"/>
    </source>
</evidence>
<dbReference type="AlphaFoldDB" id="A0A383B2M2"/>
<dbReference type="Pfam" id="PF12893">
    <property type="entry name" value="Lumazine_bd_2"/>
    <property type="match status" value="1"/>
</dbReference>
<dbReference type="SUPFAM" id="SSF54427">
    <property type="entry name" value="NTF2-like"/>
    <property type="match status" value="1"/>
</dbReference>
<dbReference type="EMBL" id="UINC01196964">
    <property type="protein sequence ID" value="SVE14212.1"/>
    <property type="molecule type" value="Genomic_DNA"/>
</dbReference>
<accession>A0A383B2M2</accession>
<evidence type="ECO:0000313" key="1">
    <source>
        <dbReference type="EMBL" id="SVE14212.1"/>
    </source>
</evidence>
<organism evidence="1">
    <name type="scientific">marine metagenome</name>
    <dbReference type="NCBI Taxonomy" id="408172"/>
    <lineage>
        <taxon>unclassified sequences</taxon>
        <taxon>metagenomes</taxon>
        <taxon>ecological metagenomes</taxon>
    </lineage>
</organism>
<dbReference type="InterPro" id="IPR039437">
    <property type="entry name" value="FrzH/put_lumazine-bd"/>
</dbReference>
<proteinExistence type="predicted"/>